<dbReference type="PANTHER" id="PTHR46177">
    <property type="entry name" value="INTEGRASE CATALYTIC DOMAIN-CONTAINING PROTEIN"/>
    <property type="match status" value="1"/>
</dbReference>
<organism evidence="2 3">
    <name type="scientific">Acropora cervicornis</name>
    <name type="common">Staghorn coral</name>
    <dbReference type="NCBI Taxonomy" id="6130"/>
    <lineage>
        <taxon>Eukaryota</taxon>
        <taxon>Metazoa</taxon>
        <taxon>Cnidaria</taxon>
        <taxon>Anthozoa</taxon>
        <taxon>Hexacorallia</taxon>
        <taxon>Scleractinia</taxon>
        <taxon>Astrocoeniina</taxon>
        <taxon>Acroporidae</taxon>
        <taxon>Acropora</taxon>
    </lineage>
</organism>
<keyword evidence="3" id="KW-1185">Reference proteome</keyword>
<proteinExistence type="predicted"/>
<accession>A0AAD9PR19</accession>
<evidence type="ECO:0000259" key="1">
    <source>
        <dbReference type="Pfam" id="PF24764"/>
    </source>
</evidence>
<gene>
    <name evidence="2" type="ORF">P5673_032853</name>
</gene>
<protein>
    <recommendedName>
        <fullName evidence="1">Integrase core domain-containing protein</fullName>
    </recommendedName>
</protein>
<dbReference type="EMBL" id="JARQWQ010000196">
    <property type="protein sequence ID" value="KAK2547266.1"/>
    <property type="molecule type" value="Genomic_DNA"/>
</dbReference>
<dbReference type="AlphaFoldDB" id="A0AAD9PR19"/>
<evidence type="ECO:0000313" key="2">
    <source>
        <dbReference type="EMBL" id="KAK2547266.1"/>
    </source>
</evidence>
<sequence>MAARTRNSSWMEDLDLKEELQKYVRQGLKRDEILNFMVGDFDDYAWSLRTLDRRMRHFDIRYTNTDVTVEEVKSAVRKELDGPGKLLGYRAMHNKIRQEYLLNIPRNLVHAVMFDLDPEGLEARCPTVKKGKTKGQFSTKGTNWVHSMDGHDKLMGYQNSTFPLAIYGSIDTASRKILWLKIWTGNSDPKRIGRWYLDYLNEERTIAFHIRIDTGSETGIMATMHSYLRQSNGDMNPFDTVIYGPSTSNQIERWWKELHERLEKYFKEQLAGLKGEGYYNPHDEVDRKLLSYLLIPVIQRQLDLFQETVWNSHRIRTQKNTVLPDGVPDHIYNFPEEYGLEECGFPVTEEQLRDVAQHSGVLEIDEDYIEAEFRAKCARIIPLPVEHHVEPAECAEAYKYLKRRYSQAV</sequence>
<dbReference type="PANTHER" id="PTHR46177:SF1">
    <property type="entry name" value="INTEGRASE CATALYTIC DOMAIN-CONTAINING PROTEIN"/>
    <property type="match status" value="1"/>
</dbReference>
<comment type="caution">
    <text evidence="2">The sequence shown here is derived from an EMBL/GenBank/DDBJ whole genome shotgun (WGS) entry which is preliminary data.</text>
</comment>
<evidence type="ECO:0000313" key="3">
    <source>
        <dbReference type="Proteomes" id="UP001249851"/>
    </source>
</evidence>
<dbReference type="Pfam" id="PF24764">
    <property type="entry name" value="rva_4"/>
    <property type="match status" value="1"/>
</dbReference>
<reference evidence="2" key="2">
    <citation type="journal article" date="2023" name="Science">
        <title>Genomic signatures of disease resistance in endangered staghorn corals.</title>
        <authorList>
            <person name="Vollmer S.V."/>
            <person name="Selwyn J.D."/>
            <person name="Despard B.A."/>
            <person name="Roesel C.L."/>
        </authorList>
    </citation>
    <scope>NUCLEOTIDE SEQUENCE</scope>
    <source>
        <strain evidence="2">K2</strain>
    </source>
</reference>
<feature type="domain" description="Integrase core" evidence="1">
    <location>
        <begin position="141"/>
        <end position="321"/>
    </location>
</feature>
<dbReference type="InterPro" id="IPR058913">
    <property type="entry name" value="Integrase_dom_put"/>
</dbReference>
<dbReference type="Proteomes" id="UP001249851">
    <property type="component" value="Unassembled WGS sequence"/>
</dbReference>
<reference evidence="2" key="1">
    <citation type="journal article" date="2023" name="G3 (Bethesda)">
        <title>Whole genome assembly and annotation of the endangered Caribbean coral Acropora cervicornis.</title>
        <authorList>
            <person name="Selwyn J.D."/>
            <person name="Vollmer S.V."/>
        </authorList>
    </citation>
    <scope>NUCLEOTIDE SEQUENCE</scope>
    <source>
        <strain evidence="2">K2</strain>
    </source>
</reference>
<name>A0AAD9PR19_ACRCE</name>